<gene>
    <name evidence="1" type="ORF">S03H2_62253</name>
</gene>
<protein>
    <submittedName>
        <fullName evidence="1">Uncharacterized protein</fullName>
    </submittedName>
</protein>
<name>X1J2Y6_9ZZZZ</name>
<comment type="caution">
    <text evidence="1">The sequence shown here is derived from an EMBL/GenBank/DDBJ whole genome shotgun (WGS) entry which is preliminary data.</text>
</comment>
<proteinExistence type="predicted"/>
<organism evidence="1">
    <name type="scientific">marine sediment metagenome</name>
    <dbReference type="NCBI Taxonomy" id="412755"/>
    <lineage>
        <taxon>unclassified sequences</taxon>
        <taxon>metagenomes</taxon>
        <taxon>ecological metagenomes</taxon>
    </lineage>
</organism>
<dbReference type="AlphaFoldDB" id="X1J2Y6"/>
<accession>X1J2Y6</accession>
<evidence type="ECO:0000313" key="1">
    <source>
        <dbReference type="EMBL" id="GAH89036.1"/>
    </source>
</evidence>
<sequence>MNRFFQPNLCIVDARVTLDGWNGQISKRLDQFIIGKTTVATDATLARILGFKPEEIQHLTEAASYKLG</sequence>
<reference evidence="1" key="1">
    <citation type="journal article" date="2014" name="Front. Microbiol.">
        <title>High frequency of phylogenetically diverse reductive dehalogenase-homologous genes in deep subseafloor sedimentary metagenomes.</title>
        <authorList>
            <person name="Kawai M."/>
            <person name="Futagami T."/>
            <person name="Toyoda A."/>
            <person name="Takaki Y."/>
            <person name="Nishi S."/>
            <person name="Hori S."/>
            <person name="Arai W."/>
            <person name="Tsubouchi T."/>
            <person name="Morono Y."/>
            <person name="Uchiyama I."/>
            <person name="Ito T."/>
            <person name="Fujiyama A."/>
            <person name="Inagaki F."/>
            <person name="Takami H."/>
        </authorList>
    </citation>
    <scope>NUCLEOTIDE SEQUENCE</scope>
    <source>
        <strain evidence="1">Expedition CK06-06</strain>
    </source>
</reference>
<dbReference type="EMBL" id="BARU01040251">
    <property type="protein sequence ID" value="GAH89036.1"/>
    <property type="molecule type" value="Genomic_DNA"/>
</dbReference>
<feature type="non-terminal residue" evidence="1">
    <location>
        <position position="68"/>
    </location>
</feature>